<name>A0A6L2L3X5_TANCI</name>
<accession>A0A6L2L3X5</accession>
<dbReference type="EMBL" id="BKCJ010003551">
    <property type="protein sequence ID" value="GEU55770.1"/>
    <property type="molecule type" value="Genomic_DNA"/>
</dbReference>
<dbReference type="PANTHER" id="PTHR31635">
    <property type="entry name" value="REVERSE TRANSCRIPTASE DOMAIN-CONTAINING PROTEIN-RELATED"/>
    <property type="match status" value="1"/>
</dbReference>
<protein>
    <submittedName>
        <fullName evidence="2">Cysteine-rich receptor-like protein kinase</fullName>
    </submittedName>
</protein>
<dbReference type="SUPFAM" id="SSF56672">
    <property type="entry name" value="DNA/RNA polymerases"/>
    <property type="match status" value="1"/>
</dbReference>
<gene>
    <name evidence="2" type="ORF">Tci_027748</name>
</gene>
<dbReference type="PANTHER" id="PTHR31635:SF196">
    <property type="entry name" value="REVERSE TRANSCRIPTASE DOMAIN-CONTAINING PROTEIN-RELATED"/>
    <property type="match status" value="1"/>
</dbReference>
<proteinExistence type="predicted"/>
<dbReference type="InterPro" id="IPR043502">
    <property type="entry name" value="DNA/RNA_pol_sf"/>
</dbReference>
<comment type="caution">
    <text evidence="2">The sequence shown here is derived from an EMBL/GenBank/DDBJ whole genome shotgun (WGS) entry which is preliminary data.</text>
</comment>
<reference evidence="2" key="1">
    <citation type="journal article" date="2019" name="Sci. Rep.">
        <title>Draft genome of Tanacetum cinerariifolium, the natural source of mosquito coil.</title>
        <authorList>
            <person name="Yamashiro T."/>
            <person name="Shiraishi A."/>
            <person name="Satake H."/>
            <person name="Nakayama K."/>
        </authorList>
    </citation>
    <scope>NUCLEOTIDE SEQUENCE</scope>
</reference>
<sequence>MMMMVFIAVEMTQNHIAFLVGRQILDGCLIANEIINTVKHEDQRLLLFKVDFEKAFDSVNWDFLRDIMTQMGFGVKWRKWIGSCLSSTSISVLINGSPSKEFHMERGLRQGDPLSPLLFLLIAEALQVTITEACNKGVFKGVSLREGGDNIYFLQYADDALFFGKWSCLNAKNLIHVLKWFEDASSLKVNLARS</sequence>
<keyword evidence="2" id="KW-0675">Receptor</keyword>
<dbReference type="InterPro" id="IPR000477">
    <property type="entry name" value="RT_dom"/>
</dbReference>
<dbReference type="GO" id="GO:0016301">
    <property type="term" value="F:kinase activity"/>
    <property type="evidence" value="ECO:0007669"/>
    <property type="project" value="UniProtKB-KW"/>
</dbReference>
<feature type="domain" description="Reverse transcriptase" evidence="1">
    <location>
        <begin position="1"/>
        <end position="194"/>
    </location>
</feature>
<organism evidence="2">
    <name type="scientific">Tanacetum cinerariifolium</name>
    <name type="common">Dalmatian daisy</name>
    <name type="synonym">Chrysanthemum cinerariifolium</name>
    <dbReference type="NCBI Taxonomy" id="118510"/>
    <lineage>
        <taxon>Eukaryota</taxon>
        <taxon>Viridiplantae</taxon>
        <taxon>Streptophyta</taxon>
        <taxon>Embryophyta</taxon>
        <taxon>Tracheophyta</taxon>
        <taxon>Spermatophyta</taxon>
        <taxon>Magnoliopsida</taxon>
        <taxon>eudicotyledons</taxon>
        <taxon>Gunneridae</taxon>
        <taxon>Pentapetalae</taxon>
        <taxon>asterids</taxon>
        <taxon>campanulids</taxon>
        <taxon>Asterales</taxon>
        <taxon>Asteraceae</taxon>
        <taxon>Asteroideae</taxon>
        <taxon>Anthemideae</taxon>
        <taxon>Anthemidinae</taxon>
        <taxon>Tanacetum</taxon>
    </lineage>
</organism>
<dbReference type="PROSITE" id="PS50878">
    <property type="entry name" value="RT_POL"/>
    <property type="match status" value="1"/>
</dbReference>
<dbReference type="Pfam" id="PF00078">
    <property type="entry name" value="RVT_1"/>
    <property type="match status" value="1"/>
</dbReference>
<keyword evidence="2" id="KW-0808">Transferase</keyword>
<evidence type="ECO:0000313" key="2">
    <source>
        <dbReference type="EMBL" id="GEU55770.1"/>
    </source>
</evidence>
<dbReference type="AlphaFoldDB" id="A0A6L2L3X5"/>
<keyword evidence="2" id="KW-0418">Kinase</keyword>
<evidence type="ECO:0000259" key="1">
    <source>
        <dbReference type="PROSITE" id="PS50878"/>
    </source>
</evidence>